<reference evidence="2 3" key="2">
    <citation type="journal article" date="2010" name="Nature">
        <title>Comparative genomics reveals mobile pathogenicity chromosomes in Fusarium.</title>
        <authorList>
            <person name="Ma L.J."/>
            <person name="van der Does H.C."/>
            <person name="Borkovich K.A."/>
            <person name="Coleman J.J."/>
            <person name="Daboussi M.J."/>
            <person name="Di Pietro A."/>
            <person name="Dufresne M."/>
            <person name="Freitag M."/>
            <person name="Grabherr M."/>
            <person name="Henrissat B."/>
            <person name="Houterman P.M."/>
            <person name="Kang S."/>
            <person name="Shim W.B."/>
            <person name="Woloshuk C."/>
            <person name="Xie X."/>
            <person name="Xu J.R."/>
            <person name="Antoniw J."/>
            <person name="Baker S.E."/>
            <person name="Bluhm B.H."/>
            <person name="Breakspear A."/>
            <person name="Brown D.W."/>
            <person name="Butchko R.A."/>
            <person name="Chapman S."/>
            <person name="Coulson R."/>
            <person name="Coutinho P.M."/>
            <person name="Danchin E.G."/>
            <person name="Diener A."/>
            <person name="Gale L.R."/>
            <person name="Gardiner D.M."/>
            <person name="Goff S."/>
            <person name="Hammond-Kosack K.E."/>
            <person name="Hilburn K."/>
            <person name="Hua-Van A."/>
            <person name="Jonkers W."/>
            <person name="Kazan K."/>
            <person name="Kodira C.D."/>
            <person name="Koehrsen M."/>
            <person name="Kumar L."/>
            <person name="Lee Y.H."/>
            <person name="Li L."/>
            <person name="Manners J.M."/>
            <person name="Miranda-Saavedra D."/>
            <person name="Mukherjee M."/>
            <person name="Park G."/>
            <person name="Park J."/>
            <person name="Park S.Y."/>
            <person name="Proctor R.H."/>
            <person name="Regev A."/>
            <person name="Ruiz-Roldan M.C."/>
            <person name="Sain D."/>
            <person name="Sakthikumar S."/>
            <person name="Sykes S."/>
            <person name="Schwartz D.C."/>
            <person name="Turgeon B.G."/>
            <person name="Wapinski I."/>
            <person name="Yoder O."/>
            <person name="Young S."/>
            <person name="Zeng Q."/>
            <person name="Zhou S."/>
            <person name="Galagan J."/>
            <person name="Cuomo C.A."/>
            <person name="Kistler H.C."/>
            <person name="Rep M."/>
        </authorList>
    </citation>
    <scope>GENOME REANNOTATION</scope>
    <source>
        <strain evidence="3">ATCC MYA-4620 / CBS 123657 / FGSC 9075 / NRRL 31084 / PH-1</strain>
        <strain evidence="2">PH-1 / ATCC MYA-4620 / FGSC 9075 / NRRL 31084</strain>
    </source>
</reference>
<accession>A0A098DSP4</accession>
<dbReference type="Proteomes" id="UP000070720">
    <property type="component" value="Chromosome 4"/>
</dbReference>
<reference evidence="2 3" key="1">
    <citation type="journal article" date="2007" name="Science">
        <title>The Fusarium graminearum genome reveals a link between localized polymorphism and pathogen specialization.</title>
        <authorList>
            <person name="Cuomo C.A."/>
            <person name="Gueldener U."/>
            <person name="Xu J.-R."/>
            <person name="Trail F."/>
            <person name="Turgeon B.G."/>
            <person name="Di Pietro A."/>
            <person name="Walton J.D."/>
            <person name="Ma L.-J."/>
            <person name="Baker S.E."/>
            <person name="Rep M."/>
            <person name="Adam G."/>
            <person name="Antoniw J."/>
            <person name="Baldwin T."/>
            <person name="Calvo S.E."/>
            <person name="Chang Y.-L."/>
            <person name="DeCaprio D."/>
            <person name="Gale L.R."/>
            <person name="Gnerre S."/>
            <person name="Goswami R.S."/>
            <person name="Hammond-Kosack K."/>
            <person name="Harris L.J."/>
            <person name="Hilburn K."/>
            <person name="Kennell J.C."/>
            <person name="Kroken S."/>
            <person name="Magnuson J.K."/>
            <person name="Mannhaupt G."/>
            <person name="Mauceli E.W."/>
            <person name="Mewes H.-W."/>
            <person name="Mitterbauer R."/>
            <person name="Muehlbauer G."/>
            <person name="Muensterkoetter M."/>
            <person name="Nelson D."/>
            <person name="O'Donnell K."/>
            <person name="Ouellet T."/>
            <person name="Qi W."/>
            <person name="Quesneville H."/>
            <person name="Roncero M.I.G."/>
            <person name="Seong K.-Y."/>
            <person name="Tetko I.V."/>
            <person name="Urban M."/>
            <person name="Waalwijk C."/>
            <person name="Ward T.J."/>
            <person name="Yao J."/>
            <person name="Birren B.W."/>
            <person name="Kistler H.C."/>
        </authorList>
    </citation>
    <scope>NUCLEOTIDE SEQUENCE [LARGE SCALE GENOMIC DNA]</scope>
    <source>
        <strain evidence="3">ATCC MYA-4620 / CBS 123657 / FGSC 9075 / NRRL 31084 / PH-1</strain>
        <strain evidence="2">PH-1 / ATCC MYA-4620 / FGSC 9075 / NRRL 31084</strain>
    </source>
</reference>
<evidence type="ECO:0000313" key="2">
    <source>
        <dbReference type="EnsemblFungi" id="CEF83848"/>
    </source>
</evidence>
<reference evidence="2" key="4">
    <citation type="submission" date="2017-01" db="UniProtKB">
        <authorList>
            <consortium name="EnsemblFungi"/>
        </authorList>
    </citation>
    <scope>IDENTIFICATION</scope>
    <source>
        <strain evidence="2">PH-1 / ATCC MYA-4620 / FGSC 9075 / NRRL 31084</strain>
    </source>
</reference>
<keyword evidence="3" id="KW-1185">Reference proteome</keyword>
<protein>
    <submittedName>
        <fullName evidence="1">Chromosome 4, complete genome</fullName>
    </submittedName>
</protein>
<organism evidence="1 3">
    <name type="scientific">Gibberella zeae (strain ATCC MYA-4620 / CBS 123657 / FGSC 9075 / NRRL 31084 / PH-1)</name>
    <name type="common">Wheat head blight fungus</name>
    <name type="synonym">Fusarium graminearum</name>
    <dbReference type="NCBI Taxonomy" id="229533"/>
    <lineage>
        <taxon>Eukaryota</taxon>
        <taxon>Fungi</taxon>
        <taxon>Dikarya</taxon>
        <taxon>Ascomycota</taxon>
        <taxon>Pezizomycotina</taxon>
        <taxon>Sordariomycetes</taxon>
        <taxon>Hypocreomycetidae</taxon>
        <taxon>Hypocreales</taxon>
        <taxon>Nectriaceae</taxon>
        <taxon>Fusarium</taxon>
    </lineage>
</organism>
<dbReference type="AlphaFoldDB" id="A0A098DSP4"/>
<name>A0A098DSP4_GIBZE</name>
<gene>
    <name evidence="1" type="ORF">FGRAMPH1_01T23875</name>
</gene>
<dbReference type="EMBL" id="HG970335">
    <property type="protein sequence ID" value="CEF83848.1"/>
    <property type="molecule type" value="Genomic_DNA"/>
</dbReference>
<evidence type="ECO:0000313" key="3">
    <source>
        <dbReference type="Proteomes" id="UP000070720"/>
    </source>
</evidence>
<evidence type="ECO:0000313" key="1">
    <source>
        <dbReference type="EMBL" id="CEF83848.1"/>
    </source>
</evidence>
<reference evidence="1 3" key="3">
    <citation type="journal article" date="2015" name="BMC Genomics">
        <title>The completed genome sequence of the pathogenic ascomycete fungus Fusarium graminearum.</title>
        <authorList>
            <person name="King R."/>
            <person name="Urban M."/>
            <person name="Hammond-Kosack M.C."/>
            <person name="Hassani-Pak K."/>
            <person name="Hammond-Kosack K.E."/>
        </authorList>
    </citation>
    <scope>NUCLEOTIDE SEQUENCE [LARGE SCALE GENOMIC DNA]</scope>
    <source>
        <strain evidence="3">ATCC MYA-4620 / CBS 123657 / FGSC 9075 / NRRL 31084 / PH-1</strain>
        <strain evidence="1">PH-1</strain>
    </source>
</reference>
<dbReference type="VEuPathDB" id="FungiDB:FGRAMPH1_01G23875"/>
<accession>A0A0E0SBN5</accession>
<dbReference type="InParanoid" id="A0A098DSP4"/>
<proteinExistence type="predicted"/>
<dbReference type="EnsemblFungi" id="CEF83848">
    <property type="protein sequence ID" value="CEF83848"/>
    <property type="gene ID" value="FGRRES_15409"/>
</dbReference>
<sequence>MGRQQDAVLYGETRHIAGNGRHVGWVDDDTKREALGSWTWASSQKGSFMKRVVHDIQYLAKIKVNNETEHIVATTFGIPYCE</sequence>